<feature type="domain" description="PAS" evidence="3">
    <location>
        <begin position="81"/>
        <end position="153"/>
    </location>
</feature>
<dbReference type="InterPro" id="IPR043128">
    <property type="entry name" value="Rev_trsase/Diguanyl_cyclase"/>
</dbReference>
<feature type="coiled-coil region" evidence="1">
    <location>
        <begin position="47"/>
        <end position="74"/>
    </location>
</feature>
<dbReference type="EMBL" id="JAGKSQ010000008">
    <property type="protein sequence ID" value="MBP3952935.1"/>
    <property type="molecule type" value="Genomic_DNA"/>
</dbReference>
<name>A0A940X0K4_9BACI</name>
<dbReference type="InterPro" id="IPR000700">
    <property type="entry name" value="PAS-assoc_C"/>
</dbReference>
<dbReference type="PANTHER" id="PTHR46663:SF3">
    <property type="entry name" value="SLL0267 PROTEIN"/>
    <property type="match status" value="1"/>
</dbReference>
<dbReference type="Pfam" id="PF08447">
    <property type="entry name" value="PAS_3"/>
    <property type="match status" value="1"/>
</dbReference>
<dbReference type="InterPro" id="IPR000014">
    <property type="entry name" value="PAS"/>
</dbReference>
<feature type="transmembrane region" description="Helical" evidence="2">
    <location>
        <begin position="31"/>
        <end position="50"/>
    </location>
</feature>
<keyword evidence="2" id="KW-0812">Transmembrane</keyword>
<reference evidence="6" key="1">
    <citation type="submission" date="2021-03" db="EMBL/GenBank/DDBJ databases">
        <title>Bacillus suaedae sp. nov., isolated from Suaeda aralocaspica.</title>
        <authorList>
            <person name="Lei R.F.R."/>
        </authorList>
    </citation>
    <scope>NUCLEOTIDE SEQUENCE</scope>
    <source>
        <strain evidence="6">YZJH907-2</strain>
    </source>
</reference>
<dbReference type="InterPro" id="IPR052163">
    <property type="entry name" value="DGC-Regulatory_Protein"/>
</dbReference>
<keyword evidence="7" id="KW-1185">Reference proteome</keyword>
<evidence type="ECO:0000313" key="7">
    <source>
        <dbReference type="Proteomes" id="UP000678228"/>
    </source>
</evidence>
<dbReference type="SMART" id="SM00267">
    <property type="entry name" value="GGDEF"/>
    <property type="match status" value="1"/>
</dbReference>
<evidence type="ECO:0000259" key="3">
    <source>
        <dbReference type="PROSITE" id="PS50112"/>
    </source>
</evidence>
<evidence type="ECO:0000259" key="4">
    <source>
        <dbReference type="PROSITE" id="PS50113"/>
    </source>
</evidence>
<feature type="domain" description="GGDEF" evidence="5">
    <location>
        <begin position="239"/>
        <end position="371"/>
    </location>
</feature>
<dbReference type="Gene3D" id="3.30.450.20">
    <property type="entry name" value="PAS domain"/>
    <property type="match status" value="1"/>
</dbReference>
<dbReference type="InterPro" id="IPR013655">
    <property type="entry name" value="PAS_fold_3"/>
</dbReference>
<organism evidence="6 7">
    <name type="scientific">Halalkalibacter suaedae</name>
    <dbReference type="NCBI Taxonomy" id="2822140"/>
    <lineage>
        <taxon>Bacteria</taxon>
        <taxon>Bacillati</taxon>
        <taxon>Bacillota</taxon>
        <taxon>Bacilli</taxon>
        <taxon>Bacillales</taxon>
        <taxon>Bacillaceae</taxon>
        <taxon>Halalkalibacter</taxon>
    </lineage>
</organism>
<dbReference type="Proteomes" id="UP000678228">
    <property type="component" value="Unassembled WGS sequence"/>
</dbReference>
<dbReference type="Pfam" id="PF00990">
    <property type="entry name" value="GGDEF"/>
    <property type="match status" value="1"/>
</dbReference>
<dbReference type="CDD" id="cd01949">
    <property type="entry name" value="GGDEF"/>
    <property type="match status" value="1"/>
</dbReference>
<sequence>MIINERAKLILIGCLLILFNLYVFISFRISVILLLSIVITLLVFLLIQTLKKQLDFETSRNQQLMHEKDQALEKYVSVDQTNQEYEVLINTFDGAIFSFDVSSNQISFIKGAEELYGYTNDDFNNIPNLWHECFHPDDQNKVENDERQLLLGQQTKIKFRILDRDAEEKWVIKIATPIRNEAGMITKVYGQMFDITHSVRLEEELKRLAYYDDLTDLPNRKSLDSHIEKSLSRSKRHKHNFTLMFVDLDNFKHVNDSMGHEAGDLLLKEVVKRIRGSIRDEDLISRIGGDEFIVVFEETNKDEIEVIATRILESVARPYLIHEQEANISLSIGISMYPDDGETKETLIDHADKAMYYAKNNGKNNFKVYSPDLNNMEFKKIGLLEKWLDSIQGSKIFTRP</sequence>
<dbReference type="InterPro" id="IPR035965">
    <property type="entry name" value="PAS-like_dom_sf"/>
</dbReference>
<keyword evidence="2" id="KW-1133">Transmembrane helix</keyword>
<dbReference type="Gene3D" id="3.30.70.270">
    <property type="match status" value="1"/>
</dbReference>
<keyword evidence="2" id="KW-0472">Membrane</keyword>
<gene>
    <name evidence="6" type="ORF">J7W16_17570</name>
</gene>
<dbReference type="NCBIfam" id="TIGR00229">
    <property type="entry name" value="sensory_box"/>
    <property type="match status" value="1"/>
</dbReference>
<evidence type="ECO:0000313" key="6">
    <source>
        <dbReference type="EMBL" id="MBP3952935.1"/>
    </source>
</evidence>
<accession>A0A940X0K4</accession>
<dbReference type="SUPFAM" id="SSF55785">
    <property type="entry name" value="PYP-like sensor domain (PAS domain)"/>
    <property type="match status" value="1"/>
</dbReference>
<dbReference type="InterPro" id="IPR029787">
    <property type="entry name" value="Nucleotide_cyclase"/>
</dbReference>
<dbReference type="AlphaFoldDB" id="A0A940X0K4"/>
<feature type="transmembrane region" description="Helical" evidence="2">
    <location>
        <begin position="7"/>
        <end position="25"/>
    </location>
</feature>
<evidence type="ECO:0000256" key="2">
    <source>
        <dbReference type="SAM" id="Phobius"/>
    </source>
</evidence>
<keyword evidence="1" id="KW-0175">Coiled coil</keyword>
<dbReference type="PROSITE" id="PS50113">
    <property type="entry name" value="PAC"/>
    <property type="match status" value="1"/>
</dbReference>
<comment type="caution">
    <text evidence="6">The sequence shown here is derived from an EMBL/GenBank/DDBJ whole genome shotgun (WGS) entry which is preliminary data.</text>
</comment>
<dbReference type="PROSITE" id="PS50887">
    <property type="entry name" value="GGDEF"/>
    <property type="match status" value="1"/>
</dbReference>
<dbReference type="PROSITE" id="PS50112">
    <property type="entry name" value="PAS"/>
    <property type="match status" value="1"/>
</dbReference>
<evidence type="ECO:0000259" key="5">
    <source>
        <dbReference type="PROSITE" id="PS50887"/>
    </source>
</evidence>
<dbReference type="FunFam" id="3.30.70.270:FF:000001">
    <property type="entry name" value="Diguanylate cyclase domain protein"/>
    <property type="match status" value="1"/>
</dbReference>
<dbReference type="RefSeq" id="WP_210598784.1">
    <property type="nucleotide sequence ID" value="NZ_JAGKSQ010000008.1"/>
</dbReference>
<dbReference type="InterPro" id="IPR000160">
    <property type="entry name" value="GGDEF_dom"/>
</dbReference>
<evidence type="ECO:0000256" key="1">
    <source>
        <dbReference type="SAM" id="Coils"/>
    </source>
</evidence>
<dbReference type="SUPFAM" id="SSF55073">
    <property type="entry name" value="Nucleotide cyclase"/>
    <property type="match status" value="1"/>
</dbReference>
<dbReference type="PANTHER" id="PTHR46663">
    <property type="entry name" value="DIGUANYLATE CYCLASE DGCT-RELATED"/>
    <property type="match status" value="1"/>
</dbReference>
<protein>
    <submittedName>
        <fullName evidence="6">Sensor domain-containing diguanylate cyclase</fullName>
    </submittedName>
</protein>
<feature type="domain" description="PAC" evidence="4">
    <location>
        <begin position="155"/>
        <end position="207"/>
    </location>
</feature>
<proteinExistence type="predicted"/>
<dbReference type="NCBIfam" id="TIGR00254">
    <property type="entry name" value="GGDEF"/>
    <property type="match status" value="1"/>
</dbReference>